<sequence length="481" mass="53961">MYPGHLTSRFETAYKEICMLSVLWSDQNNVLIYREFEEFKKLHKRLKRKFPIESGVLKKSDRTIPTFREVNAILRKNHKLSRCVEALKSLEIYCQDLLKTQPNISRGEDVVCFFEAQNQDLDPSFPENSIIILPSKMEDSRTGEPAGCSRPVITQPVVAPLYRCLKAFDTDDVKENPFSASRAETLEVLMKDRTGWWLVENQRKQLAWFPASYLETTEEDPIVREPNEEEMLYYLTQPYEAKRSDELSVTCGVVVEVLEKVDTGWWLIWYNGRGGYVPSAFLQPYRNPHSKFLALAANCFSISTPNLSRIPGLSGKASPIQLRGCLDQAVRAHPSNRRRGEDLMSWSRARASIPSGCGWTTEMEGLAHSLGNRSRQESPWALISEGRRAKGSLYPETPQDPFGSRGHLCKQPSSASVASQGSCSDRSPCTRPSPACGSPPVPSRPTPCKILQKCSTVTKKAMRRALPQASPGPCGCHSAAL</sequence>
<dbReference type="Pfam" id="PF14604">
    <property type="entry name" value="SH3_9"/>
    <property type="match status" value="1"/>
</dbReference>
<dbReference type="Proteomes" id="UP001652642">
    <property type="component" value="Chromosome 13"/>
</dbReference>
<dbReference type="SUPFAM" id="SSF50044">
    <property type="entry name" value="SH3-domain"/>
    <property type="match status" value="2"/>
</dbReference>
<organism evidence="6 7">
    <name type="scientific">Pogona vitticeps</name>
    <name type="common">central bearded dragon</name>
    <dbReference type="NCBI Taxonomy" id="103695"/>
    <lineage>
        <taxon>Eukaryota</taxon>
        <taxon>Metazoa</taxon>
        <taxon>Chordata</taxon>
        <taxon>Craniata</taxon>
        <taxon>Vertebrata</taxon>
        <taxon>Euteleostomi</taxon>
        <taxon>Lepidosauria</taxon>
        <taxon>Squamata</taxon>
        <taxon>Bifurcata</taxon>
        <taxon>Unidentata</taxon>
        <taxon>Episquamata</taxon>
        <taxon>Toxicofera</taxon>
        <taxon>Iguania</taxon>
        <taxon>Acrodonta</taxon>
        <taxon>Agamidae</taxon>
        <taxon>Amphibolurinae</taxon>
        <taxon>Pogona</taxon>
    </lineage>
</organism>
<feature type="compositionally biased region" description="Low complexity" evidence="3">
    <location>
        <begin position="413"/>
        <end position="424"/>
    </location>
</feature>
<reference evidence="7" key="1">
    <citation type="submission" date="2025-08" db="UniProtKB">
        <authorList>
            <consortium name="RefSeq"/>
        </authorList>
    </citation>
    <scope>IDENTIFICATION</scope>
</reference>
<accession>A0ABM5F141</accession>
<dbReference type="GeneID" id="110090436"/>
<evidence type="ECO:0000256" key="3">
    <source>
        <dbReference type="SAM" id="MobiDB-lite"/>
    </source>
</evidence>
<keyword evidence="1 2" id="KW-0728">SH3 domain</keyword>
<dbReference type="InterPro" id="IPR035758">
    <property type="entry name" value="NoxO1_SH3_2"/>
</dbReference>
<dbReference type="Gene3D" id="3.30.1520.10">
    <property type="entry name" value="Phox-like domain"/>
    <property type="match status" value="1"/>
</dbReference>
<dbReference type="InterPro" id="IPR036871">
    <property type="entry name" value="PX_dom_sf"/>
</dbReference>
<dbReference type="InterPro" id="IPR051228">
    <property type="entry name" value="NADPH_Oxidase/PX-Domain"/>
</dbReference>
<dbReference type="Pfam" id="PF00787">
    <property type="entry name" value="PX"/>
    <property type="match status" value="1"/>
</dbReference>
<evidence type="ECO:0000259" key="5">
    <source>
        <dbReference type="PROSITE" id="PS50195"/>
    </source>
</evidence>
<dbReference type="PROSITE" id="PS50002">
    <property type="entry name" value="SH3"/>
    <property type="match status" value="2"/>
</dbReference>
<evidence type="ECO:0000256" key="2">
    <source>
        <dbReference type="PROSITE-ProRule" id="PRU00192"/>
    </source>
</evidence>
<dbReference type="InterPro" id="IPR001683">
    <property type="entry name" value="PX_dom"/>
</dbReference>
<keyword evidence="6" id="KW-1185">Reference proteome</keyword>
<dbReference type="Gene3D" id="2.30.30.40">
    <property type="entry name" value="SH3 Domains"/>
    <property type="match status" value="2"/>
</dbReference>
<dbReference type="RefSeq" id="XP_072839118.1">
    <property type="nucleotide sequence ID" value="XM_072983017.1"/>
</dbReference>
<dbReference type="InterPro" id="IPR001452">
    <property type="entry name" value="SH3_domain"/>
</dbReference>
<evidence type="ECO:0000259" key="4">
    <source>
        <dbReference type="PROSITE" id="PS50002"/>
    </source>
</evidence>
<dbReference type="SMART" id="SM00326">
    <property type="entry name" value="SH3"/>
    <property type="match status" value="2"/>
</dbReference>
<protein>
    <submittedName>
        <fullName evidence="7">NADPH oxidase organizer 1 isoform X2</fullName>
    </submittedName>
</protein>
<evidence type="ECO:0000256" key="1">
    <source>
        <dbReference type="ARBA" id="ARBA00022443"/>
    </source>
</evidence>
<evidence type="ECO:0000313" key="6">
    <source>
        <dbReference type="Proteomes" id="UP001652642"/>
    </source>
</evidence>
<dbReference type="PROSITE" id="PS50195">
    <property type="entry name" value="PX"/>
    <property type="match status" value="1"/>
</dbReference>
<name>A0ABM5F141_9SAUR</name>
<feature type="domain" description="SH3" evidence="4">
    <location>
        <begin position="228"/>
        <end position="287"/>
    </location>
</feature>
<dbReference type="SUPFAM" id="SSF64268">
    <property type="entry name" value="PX domain"/>
    <property type="match status" value="1"/>
</dbReference>
<feature type="domain" description="PX" evidence="5">
    <location>
        <begin position="1"/>
        <end position="121"/>
    </location>
</feature>
<dbReference type="PANTHER" id="PTHR15706">
    <property type="entry name" value="SH3 MULTIPLE DOMAIN"/>
    <property type="match status" value="1"/>
</dbReference>
<dbReference type="PANTHER" id="PTHR15706:SF10">
    <property type="entry name" value="NADPH OXIDASE ORGANIZER 1"/>
    <property type="match status" value="1"/>
</dbReference>
<feature type="domain" description="SH3" evidence="4">
    <location>
        <begin position="157"/>
        <end position="219"/>
    </location>
</feature>
<dbReference type="InterPro" id="IPR036028">
    <property type="entry name" value="SH3-like_dom_sf"/>
</dbReference>
<dbReference type="CDD" id="cd12024">
    <property type="entry name" value="SH3_NoxO1_2"/>
    <property type="match status" value="1"/>
</dbReference>
<evidence type="ECO:0000313" key="7">
    <source>
        <dbReference type="RefSeq" id="XP_072839118.1"/>
    </source>
</evidence>
<gene>
    <name evidence="7" type="primary">NOXO1</name>
</gene>
<feature type="region of interest" description="Disordered" evidence="3">
    <location>
        <begin position="387"/>
        <end position="425"/>
    </location>
</feature>
<proteinExistence type="predicted"/>